<dbReference type="PANTHER" id="PTHR31905">
    <property type="entry name" value="COILED-COIL DOMAIN-CONTAINING PROTEIN 58"/>
    <property type="match status" value="1"/>
</dbReference>
<evidence type="ECO:0000313" key="5">
    <source>
        <dbReference type="Ensembl" id="ENSXETP00000109288"/>
    </source>
</evidence>
<dbReference type="Ensembl" id="ENSXETT00000119806">
    <property type="protein sequence ID" value="ENSXETP00000109288"/>
    <property type="gene ID" value="ENSXETG00000045424"/>
</dbReference>
<dbReference type="PANTHER" id="PTHR31905:SF2">
    <property type="entry name" value="PROTEIN MIX23"/>
    <property type="match status" value="1"/>
</dbReference>
<dbReference type="InterPro" id="IPR019171">
    <property type="entry name" value="MIX23"/>
</dbReference>
<feature type="compositionally biased region" description="Gly residues" evidence="4">
    <location>
        <begin position="112"/>
        <end position="124"/>
    </location>
</feature>
<dbReference type="GO" id="GO:0005758">
    <property type="term" value="C:mitochondrial intermembrane space"/>
    <property type="evidence" value="ECO:0007669"/>
    <property type="project" value="InterPro"/>
</dbReference>
<evidence type="ECO:0000256" key="3">
    <source>
        <dbReference type="ARBA" id="ARBA00030733"/>
    </source>
</evidence>
<feature type="compositionally biased region" description="Gly residues" evidence="4">
    <location>
        <begin position="89"/>
        <end position="101"/>
    </location>
</feature>
<reference evidence="5" key="1">
    <citation type="journal article" date="2010" name="Science">
        <title>The genome of the Western clawed frog Xenopus tropicalis.</title>
        <authorList>
            <person name="Hellsten U."/>
            <person name="Harland R.M."/>
            <person name="Gilchrist M.J."/>
            <person name="Hendrix D."/>
            <person name="Jurka J."/>
            <person name="Kapitonov V."/>
            <person name="Ovcharenko I."/>
            <person name="Putnam N.H."/>
            <person name="Shu S."/>
            <person name="Taher L."/>
            <person name="Blitz I.L."/>
            <person name="Blumberg B."/>
            <person name="Dichmann D.S."/>
            <person name="Dubchak I."/>
            <person name="Amaya E."/>
            <person name="Detter J.C."/>
            <person name="Fletcher R."/>
            <person name="Gerhard D.S."/>
            <person name="Goodstein D."/>
            <person name="Graves T."/>
            <person name="Grigoriev I.V."/>
            <person name="Grimwood J."/>
            <person name="Kawashima T."/>
            <person name="Lindquist E."/>
            <person name="Lucas S.M."/>
            <person name="Mead P.E."/>
            <person name="Mitros T."/>
            <person name="Ogino H."/>
            <person name="Ohta Y."/>
            <person name="Poliakov A.V."/>
            <person name="Pollet N."/>
            <person name="Robert J."/>
            <person name="Salamov A."/>
            <person name="Sater A.K."/>
            <person name="Schmutz J."/>
            <person name="Terry A."/>
            <person name="Vize P.D."/>
            <person name="Warren W.C."/>
            <person name="Wells D."/>
            <person name="Wills A."/>
            <person name="Wilson R.K."/>
            <person name="Zimmerman L.B."/>
            <person name="Zorn A.M."/>
            <person name="Grainger R."/>
            <person name="Grammer T."/>
            <person name="Khokha M.K."/>
            <person name="Richardson P.M."/>
            <person name="Rokhsar D.S."/>
        </authorList>
    </citation>
    <scope>NUCLEOTIDE SEQUENCE [LARGE SCALE GENOMIC DNA]</scope>
    <source>
        <strain evidence="5">Nigerian</strain>
    </source>
</reference>
<protein>
    <recommendedName>
        <fullName evidence="2">Protein MIX23</fullName>
    </recommendedName>
    <alternativeName>
        <fullName evidence="3">Coiled-coil domain-containing protein 58</fullName>
    </alternativeName>
</protein>
<organism evidence="5">
    <name type="scientific">Xenopus tropicalis</name>
    <name type="common">Western clawed frog</name>
    <name type="synonym">Silurana tropicalis</name>
    <dbReference type="NCBI Taxonomy" id="8364"/>
    <lineage>
        <taxon>Eukaryota</taxon>
        <taxon>Metazoa</taxon>
        <taxon>Chordata</taxon>
        <taxon>Craniata</taxon>
        <taxon>Vertebrata</taxon>
        <taxon>Euteleostomi</taxon>
        <taxon>Amphibia</taxon>
        <taxon>Batrachia</taxon>
        <taxon>Anura</taxon>
        <taxon>Pipoidea</taxon>
        <taxon>Pipidae</taxon>
        <taxon>Xenopodinae</taxon>
        <taxon>Xenopus</taxon>
        <taxon>Silurana</taxon>
    </lineage>
</organism>
<evidence type="ECO:0000256" key="1">
    <source>
        <dbReference type="ARBA" id="ARBA00024204"/>
    </source>
</evidence>
<reference evidence="5" key="2">
    <citation type="submission" date="2021-03" db="UniProtKB">
        <authorList>
            <consortium name="Ensembl"/>
        </authorList>
    </citation>
    <scope>IDENTIFICATION</scope>
</reference>
<feature type="compositionally biased region" description="Gly residues" evidence="4">
    <location>
        <begin position="1"/>
        <end position="17"/>
    </location>
</feature>
<feature type="compositionally biased region" description="Gly residues" evidence="4">
    <location>
        <begin position="28"/>
        <end position="40"/>
    </location>
</feature>
<dbReference type="GeneTree" id="ENSGT00390000011053"/>
<sequence length="402" mass="42803">MAGRHTGGWREGTQGDGGKAHRGMAGRHTGGWREGTQGDGGKAHRGMAGRHTGGWREGTQGMAGRHTGGWREGTQGDGGKAHRGMAGRHTGGWREGTQGDGGKAHRGMAGRHTGGWREGTQGDGGKAHRGMAGRHTGGWREGTQGDGGKAHRGIIIGSLYPRLYNGPAALSGGFSYFPVRALEAPPAQAAPVIPRPSTPPQFLRLLLCLPRGTIRGPIPVGPAFRTIPRLPTEAAGGIIPCTEILRVMRTIDDRIVHELNTTVPTVSFAGKIDAGQTCKQLYQSLQDAHSSRDKAIKRCIAQTSTAVNNLQAERLKDSDNLALIKLLRKEQSKLKFLKSELNVEEVVNDRSLKVVVVTPPCLYLPYGAALVPVYKYSRPRPGIGTVAPCAPRAPLTSPASRL</sequence>
<proteinExistence type="inferred from homology"/>
<dbReference type="AlphaFoldDB" id="A0A803JMS1"/>
<accession>A0A803JMS1</accession>
<dbReference type="InParanoid" id="A0A803JMS1"/>
<comment type="similarity">
    <text evidence="1">Belongs to the MIX23 family.</text>
</comment>
<gene>
    <name evidence="5" type="primary">mix23</name>
</gene>
<evidence type="ECO:0000256" key="2">
    <source>
        <dbReference type="ARBA" id="ARBA00024228"/>
    </source>
</evidence>
<feature type="compositionally biased region" description="Gly residues" evidence="4">
    <location>
        <begin position="66"/>
        <end position="78"/>
    </location>
</feature>
<feature type="region of interest" description="Disordered" evidence="4">
    <location>
        <begin position="1"/>
        <end position="148"/>
    </location>
</feature>
<evidence type="ECO:0000256" key="4">
    <source>
        <dbReference type="SAM" id="MobiDB-lite"/>
    </source>
</evidence>
<name>A0A803JMS1_XENTR</name>
<dbReference type="Pfam" id="PF09774">
    <property type="entry name" value="MIX23"/>
    <property type="match status" value="1"/>
</dbReference>
<feature type="compositionally biased region" description="Gly residues" evidence="4">
    <location>
        <begin position="135"/>
        <end position="147"/>
    </location>
</feature>